<name>A0A0R1S5A1_9LACO</name>
<evidence type="ECO:0000313" key="5">
    <source>
        <dbReference type="Proteomes" id="UP000052013"/>
    </source>
</evidence>
<accession>A0A0R1S5A1</accession>
<dbReference type="InterPro" id="IPR039532">
    <property type="entry name" value="TetR_C_Firmicutes"/>
</dbReference>
<dbReference type="Proteomes" id="UP000052013">
    <property type="component" value="Unassembled WGS sequence"/>
</dbReference>
<dbReference type="EMBL" id="AZEY01000098">
    <property type="protein sequence ID" value="KRL64143.1"/>
    <property type="molecule type" value="Genomic_DNA"/>
</dbReference>
<feature type="domain" description="HTH tetR-type" evidence="3">
    <location>
        <begin position="8"/>
        <end position="68"/>
    </location>
</feature>
<gene>
    <name evidence="4" type="ORF">FC85_GL001416</name>
</gene>
<evidence type="ECO:0000256" key="2">
    <source>
        <dbReference type="PROSITE-ProRule" id="PRU00335"/>
    </source>
</evidence>
<dbReference type="STRING" id="1423739.FC85_GL001416"/>
<proteinExistence type="predicted"/>
<sequence>MSPHEVKEQKLTATFKALIKLLKSKRFEDISITELTRTAGVSRTYYYRNFKTLDDVISAYEMLRIIQYLRQLPNNPVKLTFETMMTHYFQLVADDADDQLTLIAAGKEQVIIKAFNTSYHYLQKDNVEQIDEYDYDFLSGAVVNVSIHWLKNGMVESAELMGKKIRQFL</sequence>
<reference evidence="4 5" key="1">
    <citation type="journal article" date="2015" name="Genome Announc.">
        <title>Expanding the biotechnology potential of lactobacilli through comparative genomics of 213 strains and associated genera.</title>
        <authorList>
            <person name="Sun Z."/>
            <person name="Harris H.M."/>
            <person name="McCann A."/>
            <person name="Guo C."/>
            <person name="Argimon S."/>
            <person name="Zhang W."/>
            <person name="Yang X."/>
            <person name="Jeffery I.B."/>
            <person name="Cooney J.C."/>
            <person name="Kagawa T.F."/>
            <person name="Liu W."/>
            <person name="Song Y."/>
            <person name="Salvetti E."/>
            <person name="Wrobel A."/>
            <person name="Rasinkangas P."/>
            <person name="Parkhill J."/>
            <person name="Rea M.C."/>
            <person name="O'Sullivan O."/>
            <person name="Ritari J."/>
            <person name="Douillard F.P."/>
            <person name="Paul Ross R."/>
            <person name="Yang R."/>
            <person name="Briner A.E."/>
            <person name="Felis G.E."/>
            <person name="de Vos W.M."/>
            <person name="Barrangou R."/>
            <person name="Klaenhammer T.R."/>
            <person name="Caufield P.W."/>
            <person name="Cui Y."/>
            <person name="Zhang H."/>
            <person name="O'Toole P.W."/>
        </authorList>
    </citation>
    <scope>NUCLEOTIDE SEQUENCE [LARGE SCALE GENOMIC DNA]</scope>
    <source>
        <strain evidence="4 5">DSM 14421</strain>
    </source>
</reference>
<dbReference type="PROSITE" id="PS50977">
    <property type="entry name" value="HTH_TETR_2"/>
    <property type="match status" value="1"/>
</dbReference>
<evidence type="ECO:0000313" key="4">
    <source>
        <dbReference type="EMBL" id="KRL64143.1"/>
    </source>
</evidence>
<organism evidence="4 5">
    <name type="scientific">Lentilactobacillus diolivorans DSM 14421</name>
    <dbReference type="NCBI Taxonomy" id="1423739"/>
    <lineage>
        <taxon>Bacteria</taxon>
        <taxon>Bacillati</taxon>
        <taxon>Bacillota</taxon>
        <taxon>Bacilli</taxon>
        <taxon>Lactobacillales</taxon>
        <taxon>Lactobacillaceae</taxon>
        <taxon>Lentilactobacillus</taxon>
    </lineage>
</organism>
<dbReference type="SUPFAM" id="SSF46689">
    <property type="entry name" value="Homeodomain-like"/>
    <property type="match status" value="1"/>
</dbReference>
<dbReference type="Gene3D" id="1.10.357.10">
    <property type="entry name" value="Tetracycline Repressor, domain 2"/>
    <property type="match status" value="1"/>
</dbReference>
<dbReference type="Pfam" id="PF14278">
    <property type="entry name" value="TetR_C_8"/>
    <property type="match status" value="1"/>
</dbReference>
<comment type="caution">
    <text evidence="4">The sequence shown here is derived from an EMBL/GenBank/DDBJ whole genome shotgun (WGS) entry which is preliminary data.</text>
</comment>
<feature type="DNA-binding region" description="H-T-H motif" evidence="2">
    <location>
        <begin position="31"/>
        <end position="50"/>
    </location>
</feature>
<evidence type="ECO:0000259" key="3">
    <source>
        <dbReference type="PROSITE" id="PS50977"/>
    </source>
</evidence>
<dbReference type="AlphaFoldDB" id="A0A0R1S5A1"/>
<evidence type="ECO:0000256" key="1">
    <source>
        <dbReference type="ARBA" id="ARBA00023125"/>
    </source>
</evidence>
<dbReference type="InterPro" id="IPR009057">
    <property type="entry name" value="Homeodomain-like_sf"/>
</dbReference>
<dbReference type="PATRIC" id="fig|1423739.3.peg.1480"/>
<dbReference type="RefSeq" id="WP_057865834.1">
    <property type="nucleotide sequence ID" value="NZ_AZEY01000098.1"/>
</dbReference>
<dbReference type="GO" id="GO:0003677">
    <property type="term" value="F:DNA binding"/>
    <property type="evidence" value="ECO:0007669"/>
    <property type="project" value="UniProtKB-UniRule"/>
</dbReference>
<keyword evidence="1 2" id="KW-0238">DNA-binding</keyword>
<dbReference type="InterPro" id="IPR001647">
    <property type="entry name" value="HTH_TetR"/>
</dbReference>
<protein>
    <submittedName>
        <fullName evidence="4">Transcription regulator</fullName>
    </submittedName>
</protein>